<reference evidence="8" key="1">
    <citation type="submission" date="2019-07" db="EMBL/GenBank/DDBJ databases">
        <title>Helicobacter labacensis sp. nov., Helicobacter mehlei sp. nov. and Helicobacter vulpis sp. nov., isolated from gastric mucosa of red fox (Vulpis vulpis).</title>
        <authorList>
            <person name="Kusar D."/>
            <person name="Gruntar I."/>
            <person name="Pate M."/>
            <person name="Zajc U."/>
            <person name="Ocepek M."/>
        </authorList>
    </citation>
    <scope>NUCLEOTIDE SEQUENCE [LARGE SCALE GENOMIC DNA]</scope>
    <source>
        <strain evidence="8">L8b</strain>
    </source>
</reference>
<dbReference type="PANTHER" id="PTHR11265:SF0">
    <property type="entry name" value="12S RRNA N4-METHYLCYTIDINE METHYLTRANSFERASE"/>
    <property type="match status" value="1"/>
</dbReference>
<evidence type="ECO:0000256" key="2">
    <source>
        <dbReference type="ARBA" id="ARBA00022490"/>
    </source>
</evidence>
<organism evidence="8 9">
    <name type="scientific">Helicobacter mehlei</name>
    <dbReference type="NCBI Taxonomy" id="2316080"/>
    <lineage>
        <taxon>Bacteria</taxon>
        <taxon>Pseudomonadati</taxon>
        <taxon>Campylobacterota</taxon>
        <taxon>Epsilonproteobacteria</taxon>
        <taxon>Campylobacterales</taxon>
        <taxon>Helicobacteraceae</taxon>
        <taxon>Helicobacter</taxon>
    </lineage>
</organism>
<comment type="subcellular location">
    <subcellularLocation>
        <location evidence="7">Cytoplasm</location>
    </subcellularLocation>
</comment>
<comment type="catalytic activity">
    <reaction evidence="7">
        <text>cytidine(1402) in 16S rRNA + S-adenosyl-L-methionine = N(4)-methylcytidine(1402) in 16S rRNA + S-adenosyl-L-homocysteine + H(+)</text>
        <dbReference type="Rhea" id="RHEA:42928"/>
        <dbReference type="Rhea" id="RHEA-COMP:10286"/>
        <dbReference type="Rhea" id="RHEA-COMP:10287"/>
        <dbReference type="ChEBI" id="CHEBI:15378"/>
        <dbReference type="ChEBI" id="CHEBI:57856"/>
        <dbReference type="ChEBI" id="CHEBI:59789"/>
        <dbReference type="ChEBI" id="CHEBI:74506"/>
        <dbReference type="ChEBI" id="CHEBI:82748"/>
        <dbReference type="EC" id="2.1.1.199"/>
    </reaction>
</comment>
<dbReference type="PIRSF" id="PIRSF004486">
    <property type="entry name" value="MraW"/>
    <property type="match status" value="1"/>
</dbReference>
<evidence type="ECO:0000256" key="1">
    <source>
        <dbReference type="ARBA" id="ARBA00010396"/>
    </source>
</evidence>
<dbReference type="GO" id="GO:0005737">
    <property type="term" value="C:cytoplasm"/>
    <property type="evidence" value="ECO:0007669"/>
    <property type="project" value="UniProtKB-SubCell"/>
</dbReference>
<dbReference type="SUPFAM" id="SSF81799">
    <property type="entry name" value="Putative methyltransferase TM0872, insert domain"/>
    <property type="match status" value="1"/>
</dbReference>
<evidence type="ECO:0000256" key="6">
    <source>
        <dbReference type="ARBA" id="ARBA00022691"/>
    </source>
</evidence>
<name>A0A553UHE9_9HELI</name>
<dbReference type="OrthoDB" id="9806637at2"/>
<dbReference type="GO" id="GO:0071424">
    <property type="term" value="F:rRNA (cytosine-N4-)-methyltransferase activity"/>
    <property type="evidence" value="ECO:0007669"/>
    <property type="project" value="UniProtKB-UniRule"/>
</dbReference>
<reference evidence="8" key="2">
    <citation type="submission" date="2019-07" db="EMBL/GenBank/DDBJ databases">
        <authorList>
            <person name="Papic B."/>
        </authorList>
    </citation>
    <scope>NUCLEOTIDE SEQUENCE [LARGE SCALE GENOMIC DNA]</scope>
    <source>
        <strain evidence="8">L8b</strain>
    </source>
</reference>
<feature type="binding site" evidence="7">
    <location>
        <position position="53"/>
    </location>
    <ligand>
        <name>S-adenosyl-L-methionine</name>
        <dbReference type="ChEBI" id="CHEBI:59789"/>
    </ligand>
</feature>
<sequence length="289" mass="32847">MHQSVLLQEVVRAFQEIIQTTPQPILIDCTLGLGGHTLALLETYPHLNIIGIDQDLEAKEQALEKLAPYGNRFNFMHGNFATLLPSLLENPSLCIKGVLADLGVSSWQLDSPHRGFGFHSKQLDMRMDTDQSLDAFKVVNTYSLYHLERVLQAGEVREYKKIASLIANRRHKQPFESAQDLADFLAKHAHRSKLHPATLIFQAIRMEVNSEMENLHTLLKCAKNLKEAVLAVISFHSLEDRQVKHTFREYAQSWGICATKKPITPSAQELNTNPRARSAKMRIFYFQGF</sequence>
<protein>
    <recommendedName>
        <fullName evidence="7">Ribosomal RNA small subunit methyltransferase H</fullName>
        <ecNumber evidence="7">2.1.1.199</ecNumber>
    </recommendedName>
    <alternativeName>
        <fullName evidence="7">16S rRNA m(4)C1402 methyltransferase</fullName>
    </alternativeName>
    <alternativeName>
        <fullName evidence="7">rRNA (cytosine-N(4)-)-methyltransferase RsmH</fullName>
    </alternativeName>
</protein>
<keyword evidence="6 7" id="KW-0949">S-adenosyl-L-methionine</keyword>
<dbReference type="InterPro" id="IPR023397">
    <property type="entry name" value="SAM-dep_MeTrfase_MraW_recog"/>
</dbReference>
<dbReference type="RefSeq" id="WP_120947959.1">
    <property type="nucleotide sequence ID" value="NZ_QXQP01000042.1"/>
</dbReference>
<dbReference type="HAMAP" id="MF_01007">
    <property type="entry name" value="16SrRNA_methyltr_H"/>
    <property type="match status" value="1"/>
</dbReference>
<dbReference type="Gene3D" id="1.10.150.170">
    <property type="entry name" value="Putative methyltransferase TM0872, insert domain"/>
    <property type="match status" value="1"/>
</dbReference>
<comment type="similarity">
    <text evidence="1 7">Belongs to the methyltransferase superfamily. RsmH family.</text>
</comment>
<keyword evidence="3 7" id="KW-0698">rRNA processing</keyword>
<keyword evidence="4 7" id="KW-0489">Methyltransferase</keyword>
<feature type="binding site" evidence="7">
    <location>
        <position position="108"/>
    </location>
    <ligand>
        <name>S-adenosyl-L-methionine</name>
        <dbReference type="ChEBI" id="CHEBI:59789"/>
    </ligand>
</feature>
<feature type="binding site" evidence="7">
    <location>
        <position position="101"/>
    </location>
    <ligand>
        <name>S-adenosyl-L-methionine</name>
        <dbReference type="ChEBI" id="CHEBI:59789"/>
    </ligand>
</feature>
<dbReference type="Gene3D" id="3.40.50.150">
    <property type="entry name" value="Vaccinia Virus protein VP39"/>
    <property type="match status" value="1"/>
</dbReference>
<feature type="binding site" evidence="7">
    <location>
        <begin position="34"/>
        <end position="36"/>
    </location>
    <ligand>
        <name>S-adenosyl-L-methionine</name>
        <dbReference type="ChEBI" id="CHEBI:59789"/>
    </ligand>
</feature>
<keyword evidence="9" id="KW-1185">Reference proteome</keyword>
<accession>A0A553UHE9</accession>
<keyword evidence="5 7" id="KW-0808">Transferase</keyword>
<dbReference type="GO" id="GO:0070475">
    <property type="term" value="P:rRNA base methylation"/>
    <property type="evidence" value="ECO:0007669"/>
    <property type="project" value="UniProtKB-UniRule"/>
</dbReference>
<comment type="caution">
    <text evidence="8">The sequence shown here is derived from an EMBL/GenBank/DDBJ whole genome shotgun (WGS) entry which is preliminary data.</text>
</comment>
<dbReference type="InterPro" id="IPR029063">
    <property type="entry name" value="SAM-dependent_MTases_sf"/>
</dbReference>
<dbReference type="NCBIfam" id="TIGR00006">
    <property type="entry name" value="16S rRNA (cytosine(1402)-N(4))-methyltransferase RsmH"/>
    <property type="match status" value="1"/>
</dbReference>
<evidence type="ECO:0000256" key="3">
    <source>
        <dbReference type="ARBA" id="ARBA00022552"/>
    </source>
</evidence>
<dbReference type="InterPro" id="IPR002903">
    <property type="entry name" value="RsmH"/>
</dbReference>
<dbReference type="PANTHER" id="PTHR11265">
    <property type="entry name" value="S-ADENOSYL-METHYLTRANSFERASE MRAW"/>
    <property type="match status" value="1"/>
</dbReference>
<dbReference type="EMBL" id="VKGC01000037">
    <property type="protein sequence ID" value="TSA79639.1"/>
    <property type="molecule type" value="Genomic_DNA"/>
</dbReference>
<dbReference type="Pfam" id="PF01795">
    <property type="entry name" value="Methyltransf_5"/>
    <property type="match status" value="1"/>
</dbReference>
<feature type="binding site" evidence="7">
    <location>
        <position position="80"/>
    </location>
    <ligand>
        <name>S-adenosyl-L-methionine</name>
        <dbReference type="ChEBI" id="CHEBI:59789"/>
    </ligand>
</feature>
<dbReference type="Proteomes" id="UP000319322">
    <property type="component" value="Unassembled WGS sequence"/>
</dbReference>
<dbReference type="EC" id="2.1.1.199" evidence="7"/>
<evidence type="ECO:0000313" key="9">
    <source>
        <dbReference type="Proteomes" id="UP000319322"/>
    </source>
</evidence>
<comment type="function">
    <text evidence="7">Specifically methylates the N4 position of cytidine in position 1402 (C1402) of 16S rRNA.</text>
</comment>
<proteinExistence type="inferred from homology"/>
<dbReference type="SUPFAM" id="SSF53335">
    <property type="entry name" value="S-adenosyl-L-methionine-dependent methyltransferases"/>
    <property type="match status" value="1"/>
</dbReference>
<evidence type="ECO:0000256" key="5">
    <source>
        <dbReference type="ARBA" id="ARBA00022679"/>
    </source>
</evidence>
<evidence type="ECO:0000256" key="4">
    <source>
        <dbReference type="ARBA" id="ARBA00022603"/>
    </source>
</evidence>
<evidence type="ECO:0000256" key="7">
    <source>
        <dbReference type="HAMAP-Rule" id="MF_01007"/>
    </source>
</evidence>
<gene>
    <name evidence="7 8" type="primary">rsmH</name>
    <name evidence="8" type="ORF">FNE76_07885</name>
</gene>
<keyword evidence="2 7" id="KW-0963">Cytoplasm</keyword>
<evidence type="ECO:0000313" key="8">
    <source>
        <dbReference type="EMBL" id="TSA79639.1"/>
    </source>
</evidence>
<dbReference type="AlphaFoldDB" id="A0A553UHE9"/>